<organism evidence="5 6">
    <name type="scientific">Marinimicrococcus flavescens</name>
    <dbReference type="NCBI Taxonomy" id="3031815"/>
    <lineage>
        <taxon>Bacteria</taxon>
        <taxon>Pseudomonadati</taxon>
        <taxon>Pseudomonadota</taxon>
        <taxon>Alphaproteobacteria</taxon>
        <taxon>Geminicoccales</taxon>
        <taxon>Geminicoccaceae</taxon>
        <taxon>Marinimicrococcus</taxon>
    </lineage>
</organism>
<dbReference type="EMBL" id="JARGEQ010000126">
    <property type="protein sequence ID" value="MDF1587368.1"/>
    <property type="molecule type" value="Genomic_DNA"/>
</dbReference>
<evidence type="ECO:0000256" key="1">
    <source>
        <dbReference type="ARBA" id="ARBA00006739"/>
    </source>
</evidence>
<dbReference type="RefSeq" id="WP_327789786.1">
    <property type="nucleotide sequence ID" value="NZ_JARGEQ010000126.1"/>
</dbReference>
<evidence type="ECO:0000256" key="2">
    <source>
        <dbReference type="ARBA" id="ARBA00022676"/>
    </source>
</evidence>
<dbReference type="Gene3D" id="3.90.550.10">
    <property type="entry name" value="Spore Coat Polysaccharide Biosynthesis Protein SpsA, Chain A"/>
    <property type="match status" value="1"/>
</dbReference>
<accession>A0AAP3XT31</accession>
<comment type="similarity">
    <text evidence="1">Belongs to the glycosyltransferase 2 family.</text>
</comment>
<keyword evidence="6" id="KW-1185">Reference proteome</keyword>
<dbReference type="PANTHER" id="PTHR43179:SF12">
    <property type="entry name" value="GALACTOFURANOSYLTRANSFERASE GLFT2"/>
    <property type="match status" value="1"/>
</dbReference>
<dbReference type="Pfam" id="PF00535">
    <property type="entry name" value="Glycos_transf_2"/>
    <property type="match status" value="1"/>
</dbReference>
<dbReference type="GO" id="GO:0016757">
    <property type="term" value="F:glycosyltransferase activity"/>
    <property type="evidence" value="ECO:0007669"/>
    <property type="project" value="UniProtKB-KW"/>
</dbReference>
<gene>
    <name evidence="5" type="ORF">PZ740_13355</name>
</gene>
<dbReference type="InterPro" id="IPR001173">
    <property type="entry name" value="Glyco_trans_2-like"/>
</dbReference>
<dbReference type="InterPro" id="IPR029044">
    <property type="entry name" value="Nucleotide-diphossugar_trans"/>
</dbReference>
<name>A0AAP3XT31_9PROT</name>
<keyword evidence="2" id="KW-0328">Glycosyltransferase</keyword>
<dbReference type="SUPFAM" id="SSF53448">
    <property type="entry name" value="Nucleotide-diphospho-sugar transferases"/>
    <property type="match status" value="1"/>
</dbReference>
<protein>
    <submittedName>
        <fullName evidence="5">Glycosyltransferase family 2 protein</fullName>
    </submittedName>
</protein>
<evidence type="ECO:0000259" key="4">
    <source>
        <dbReference type="Pfam" id="PF00535"/>
    </source>
</evidence>
<comment type="caution">
    <text evidence="5">The sequence shown here is derived from an EMBL/GenBank/DDBJ whole genome shotgun (WGS) entry which is preliminary data.</text>
</comment>
<evidence type="ECO:0000313" key="6">
    <source>
        <dbReference type="Proteomes" id="UP001301140"/>
    </source>
</evidence>
<sequence length="370" mass="40879">MTSDTRSQLTDSATPGSSPARPSFCMINYNGEAVLREALGAAMRQAHLFCEMLLVDNGSSDGSVALVEREFPAVRVVRLPENGGAGAARNAGFREARSDLILCLDNDVAVAEGCLEQLVEALERNPGAVVAMPAVVYAHRREVIQYAGAGSHYLGLMTLHQQDRPLAAADRTVRKVASVVTCAFLVDRLRLGDAAPFDEAFFYQMEDHDFGVRLRARGLEVLAVPGAVVFHGKGTEGMSIRQTGDYSSARVYYLIRNRWLFLLKNYGGRTLLVLAPMLLVYETVQLAMVLKKGWTAEWARAGRWILGHRRQIAAERRRVQGLRALPDRTLLENGPVPFRDELARGRLERLGRRALDAMATAYWKGAVRLL</sequence>
<proteinExistence type="inferred from homology"/>
<evidence type="ECO:0000313" key="5">
    <source>
        <dbReference type="EMBL" id="MDF1587368.1"/>
    </source>
</evidence>
<reference evidence="5 6" key="1">
    <citation type="submission" date="2023-03" db="EMBL/GenBank/DDBJ databases">
        <title>YIM 152171 draft genome.</title>
        <authorList>
            <person name="Yang Z."/>
        </authorList>
    </citation>
    <scope>NUCLEOTIDE SEQUENCE [LARGE SCALE GENOMIC DNA]</scope>
    <source>
        <strain evidence="5 6">YIM 152171</strain>
    </source>
</reference>
<dbReference type="PANTHER" id="PTHR43179">
    <property type="entry name" value="RHAMNOSYLTRANSFERASE WBBL"/>
    <property type="match status" value="1"/>
</dbReference>
<keyword evidence="3" id="KW-0808">Transferase</keyword>
<evidence type="ECO:0000256" key="3">
    <source>
        <dbReference type="ARBA" id="ARBA00022679"/>
    </source>
</evidence>
<dbReference type="AlphaFoldDB" id="A0AAP3XT31"/>
<dbReference type="Proteomes" id="UP001301140">
    <property type="component" value="Unassembled WGS sequence"/>
</dbReference>
<feature type="domain" description="Glycosyltransferase 2-like" evidence="4">
    <location>
        <begin position="23"/>
        <end position="137"/>
    </location>
</feature>